<proteinExistence type="predicted"/>
<reference evidence="2 3" key="1">
    <citation type="submission" date="2021-11" db="EMBL/GenBank/DDBJ databases">
        <title>Draft genome sequence of Paenibacillus profundus YoMME, a new Gram-positive bacteria with exoelectrogenic properties.</title>
        <authorList>
            <person name="Hubenova Y."/>
            <person name="Hubenova E."/>
            <person name="Manasiev Y."/>
            <person name="Peykov S."/>
            <person name="Mitov M."/>
        </authorList>
    </citation>
    <scope>NUCLEOTIDE SEQUENCE [LARGE SCALE GENOMIC DNA]</scope>
    <source>
        <strain evidence="2 3">YoMME</strain>
    </source>
</reference>
<dbReference type="Pfam" id="PF01547">
    <property type="entry name" value="SBP_bac_1"/>
    <property type="match status" value="1"/>
</dbReference>
<feature type="signal peptide" evidence="1">
    <location>
        <begin position="1"/>
        <end position="23"/>
    </location>
</feature>
<dbReference type="Gene3D" id="3.40.190.10">
    <property type="entry name" value="Periplasmic binding protein-like II"/>
    <property type="match status" value="1"/>
</dbReference>
<name>A0ABS8YR65_9BACL</name>
<accession>A0ABS8YR65</accession>
<keyword evidence="3" id="KW-1185">Reference proteome</keyword>
<dbReference type="InterPro" id="IPR006059">
    <property type="entry name" value="SBP"/>
</dbReference>
<gene>
    <name evidence="2" type="ORF">LQV63_26650</name>
</gene>
<dbReference type="PANTHER" id="PTHR43649:SF12">
    <property type="entry name" value="DIACETYLCHITOBIOSE BINDING PROTEIN DASA"/>
    <property type="match status" value="1"/>
</dbReference>
<organism evidence="2 3">
    <name type="scientific">Paenibacillus profundus</name>
    <dbReference type="NCBI Taxonomy" id="1173085"/>
    <lineage>
        <taxon>Bacteria</taxon>
        <taxon>Bacillati</taxon>
        <taxon>Bacillota</taxon>
        <taxon>Bacilli</taxon>
        <taxon>Bacillales</taxon>
        <taxon>Paenibacillaceae</taxon>
        <taxon>Paenibacillus</taxon>
    </lineage>
</organism>
<dbReference type="EMBL" id="JAJNBZ010000035">
    <property type="protein sequence ID" value="MCE5172851.1"/>
    <property type="molecule type" value="Genomic_DNA"/>
</dbReference>
<feature type="chain" id="PRO_5045679870" evidence="1">
    <location>
        <begin position="24"/>
        <end position="453"/>
    </location>
</feature>
<dbReference type="Proteomes" id="UP001199916">
    <property type="component" value="Unassembled WGS sequence"/>
</dbReference>
<protein>
    <submittedName>
        <fullName evidence="2">Extracellular solute-binding protein</fullName>
    </submittedName>
</protein>
<dbReference type="PANTHER" id="PTHR43649">
    <property type="entry name" value="ARABINOSE-BINDING PROTEIN-RELATED"/>
    <property type="match status" value="1"/>
</dbReference>
<sequence>MMTLNKKWILLLMIAILSLTACSSKNDAPATGSPAAEAEGKKTVVVSVMYVTPFLERAVQKFEELYPDIHIELKGNPLGSEGMIKMMTEMETEKYVQSVLTEAMSGKGADLIDMSNLPEDKLVDKQVLANLDELMESDSSFDKKQYYQNIFQSPQTSEGLYSMPVTLMLDMIVGNPELLKKGNVTIDEGTWTWDQLKDITKKLRAQEGEDLYAFVGIPPEMLMTYFLEDNYRQFVLSNQQADFDSDAFRALMQNIKAMYDEGLIKANEESQENEVRGSVGSGNRNKNSLFTYTLSNRAETLLTTLADSNSQMFQRPSISGQPQGWSYKSSNRFGINSKSNVQKEAWEFLKFMISEEVQSSDYLMGIPVHKDANKKKLQEAAQKLKATISDEKRLDERIEYAGNILEAAHPSFSIDKKIESIVQEEFESYMNGQKSADEVSKLIQNRVMTYLNE</sequence>
<dbReference type="InterPro" id="IPR050490">
    <property type="entry name" value="Bact_solute-bd_prot1"/>
</dbReference>
<comment type="caution">
    <text evidence="2">The sequence shown here is derived from an EMBL/GenBank/DDBJ whole genome shotgun (WGS) entry which is preliminary data.</text>
</comment>
<dbReference type="SUPFAM" id="SSF53850">
    <property type="entry name" value="Periplasmic binding protein-like II"/>
    <property type="match status" value="1"/>
</dbReference>
<evidence type="ECO:0000256" key="1">
    <source>
        <dbReference type="SAM" id="SignalP"/>
    </source>
</evidence>
<evidence type="ECO:0000313" key="2">
    <source>
        <dbReference type="EMBL" id="MCE5172851.1"/>
    </source>
</evidence>
<evidence type="ECO:0000313" key="3">
    <source>
        <dbReference type="Proteomes" id="UP001199916"/>
    </source>
</evidence>
<keyword evidence="1" id="KW-0732">Signal</keyword>
<dbReference type="PROSITE" id="PS51257">
    <property type="entry name" value="PROKAR_LIPOPROTEIN"/>
    <property type="match status" value="1"/>
</dbReference>